<evidence type="ECO:0000256" key="1">
    <source>
        <dbReference type="ARBA" id="ARBA00001964"/>
    </source>
</evidence>
<gene>
    <name evidence="10" type="ORF">HW932_15635</name>
</gene>
<dbReference type="InterPro" id="IPR005475">
    <property type="entry name" value="Transketolase-like_Pyr-bd"/>
</dbReference>
<dbReference type="EMBL" id="JABZEO010000011">
    <property type="protein sequence ID" value="NVZ10695.1"/>
    <property type="molecule type" value="Genomic_DNA"/>
</dbReference>
<dbReference type="PANTHER" id="PTHR23152:SF4">
    <property type="entry name" value="2-OXOADIPATE DEHYDROGENASE COMPLEX COMPONENT E1"/>
    <property type="match status" value="1"/>
</dbReference>
<dbReference type="PANTHER" id="PTHR23152">
    <property type="entry name" value="2-OXOGLUTARATE DEHYDROGENASE"/>
    <property type="match status" value="1"/>
</dbReference>
<keyword evidence="11" id="KW-1185">Reference proteome</keyword>
<dbReference type="NCBIfam" id="TIGR00239">
    <property type="entry name" value="2oxo_dh_E1"/>
    <property type="match status" value="1"/>
</dbReference>
<dbReference type="FunFam" id="3.40.50.970:FF:000014">
    <property type="entry name" value="2-oxoglutarate dehydrogenase E1 component"/>
    <property type="match status" value="1"/>
</dbReference>
<evidence type="ECO:0000256" key="4">
    <source>
        <dbReference type="ARBA" id="ARBA00012280"/>
    </source>
</evidence>
<dbReference type="Pfam" id="PF16078">
    <property type="entry name" value="2-oxogl_dehyd_N"/>
    <property type="match status" value="1"/>
</dbReference>
<dbReference type="InterPro" id="IPR032106">
    <property type="entry name" value="2-oxogl_dehyd_N"/>
</dbReference>
<dbReference type="GO" id="GO:0045252">
    <property type="term" value="C:oxoglutarate dehydrogenase complex"/>
    <property type="evidence" value="ECO:0007669"/>
    <property type="project" value="TreeGrafter"/>
</dbReference>
<dbReference type="Pfam" id="PF02779">
    <property type="entry name" value="Transket_pyr"/>
    <property type="match status" value="1"/>
</dbReference>
<dbReference type="GO" id="GO:0005829">
    <property type="term" value="C:cytosol"/>
    <property type="evidence" value="ECO:0007669"/>
    <property type="project" value="TreeGrafter"/>
</dbReference>
<comment type="similarity">
    <text evidence="3">Belongs to the alpha-ketoglutarate dehydrogenase family.</text>
</comment>
<evidence type="ECO:0000256" key="6">
    <source>
        <dbReference type="ARBA" id="ARBA00023002"/>
    </source>
</evidence>
<accession>A0A850RCU1</accession>
<dbReference type="NCBIfam" id="NF006914">
    <property type="entry name" value="PRK09404.1"/>
    <property type="match status" value="1"/>
</dbReference>
<sequence>MKPDAGLRPVASRQAIQLKRTQTTKGNRTLRMSTLLDLFRGSSALYGGNAAFIEDLYERYLVDPESIDVAWRARFDGLRQEAANEPATAETPHGPIRDNFRRLAQEPRAHASSRTADCLDPAAAEKQAAVLSLINGYRYRGHQVADIDPIRLREAPRIADLDLDYHNLGPEDMDQVFNTGSLYAPDRLPLREIVSMVQETYCGTVGSEYMHITSTQEKRWIQKRLEGYRAKPELDAAGRRWLLTLLTAAEGIEKYLHQRYVGQKRFSLEGGDALIPMLDELIQRAGRQGMQEIVIGMAHRGRLNVLTNIFGKPPADIFDEFEGRVQMDWRQMVGDVKYHMGFATDVETPGGLVHLVLGFNPSHLEIINPVIEGSVRARQRRRGDRTGDQVLPVLIHGDAAFAGQGVVMETLQLSQTRSYGTGGTVHIVINNQIGFTTSHPLDARSTPYCTDVAKMVQAPVFHVNGDDPEAVIFVTRLALDFRNQFHKDVIVDLICYRRLGHNEADEPAVTQPMMYQKIRQHPTPRAVYAERLIAQGLLTHDEEQAMVTSYRDSIEQGVLIARPVLCGLDNISRVDWSFCRGKHWNQDIDTGVPLETLRTLSEAMLRLPEGFELHPRVEKLWEERRKMALGDQLLNWGYAENLAYASLLDAGIPVRLSGQDVGRGTFVHRHAKIHDQVTGESYTPLQHLGPHQGAFIAIDSILSEEAVLGYEYGFATAEPHALTLWEAQFGDFANGAQVVIDQFISSAGTKWGLYCGLVMLLPHGMEGQGAEHSSARPERFLQLCAGHNIQVCVPTTPAQMFHLLRRQMVRPYRTPLIVMTPKSLLRHRLAVSSLDELTHGQYQVLIPETDPIDPAEVERVVFCSGKVYYDLLEARRARGQTNVALLRIEQLYPFPKEAFASALEPYAHVEEIVWCQEEPQNQGAWDQIKHRFHNLIQEGKRPYYVGRPASAAPAVGHRAAHVEQHERLIDEALNGQYNPTMNKRIPPQ</sequence>
<dbReference type="Pfam" id="PF00676">
    <property type="entry name" value="E1_dh"/>
    <property type="match status" value="1"/>
</dbReference>
<comment type="caution">
    <text evidence="10">The sequence shown here is derived from an EMBL/GenBank/DDBJ whole genome shotgun (WGS) entry which is preliminary data.</text>
</comment>
<keyword evidence="7" id="KW-0786">Thiamine pyrophosphate</keyword>
<evidence type="ECO:0000256" key="7">
    <source>
        <dbReference type="ARBA" id="ARBA00023052"/>
    </source>
</evidence>
<dbReference type="Gene3D" id="3.40.50.12470">
    <property type="match status" value="1"/>
</dbReference>
<keyword evidence="6 10" id="KW-0560">Oxidoreductase</keyword>
<dbReference type="FunFam" id="1.10.287.1150:FF:000004">
    <property type="entry name" value="2-oxoglutarate dehydrogenase E1 component"/>
    <property type="match status" value="1"/>
</dbReference>
<name>A0A850RCU1_9GAMM</name>
<dbReference type="Gene3D" id="3.40.50.11610">
    <property type="entry name" value="Multifunctional 2-oxoglutarate metabolism enzyme, C-terminal domain"/>
    <property type="match status" value="1"/>
</dbReference>
<dbReference type="PIRSF" id="PIRSF000157">
    <property type="entry name" value="Oxoglu_dh_E1"/>
    <property type="match status" value="1"/>
</dbReference>
<evidence type="ECO:0000256" key="2">
    <source>
        <dbReference type="ARBA" id="ARBA00003906"/>
    </source>
</evidence>
<dbReference type="EC" id="1.2.4.2" evidence="4"/>
<evidence type="ECO:0000313" key="11">
    <source>
        <dbReference type="Proteomes" id="UP000592294"/>
    </source>
</evidence>
<dbReference type="Proteomes" id="UP000592294">
    <property type="component" value="Unassembled WGS sequence"/>
</dbReference>
<dbReference type="AlphaFoldDB" id="A0A850RCU1"/>
<dbReference type="GO" id="GO:0004591">
    <property type="term" value="F:oxoglutarate dehydrogenase (succinyl-transferring) activity"/>
    <property type="evidence" value="ECO:0007669"/>
    <property type="project" value="UniProtKB-EC"/>
</dbReference>
<evidence type="ECO:0000256" key="3">
    <source>
        <dbReference type="ARBA" id="ARBA00006936"/>
    </source>
</evidence>
<dbReference type="InterPro" id="IPR001017">
    <property type="entry name" value="DH_E1"/>
</dbReference>
<dbReference type="InterPro" id="IPR042179">
    <property type="entry name" value="KGD_C_sf"/>
</dbReference>
<dbReference type="Pfam" id="PF16870">
    <property type="entry name" value="OxoGdeHyase_C"/>
    <property type="match status" value="1"/>
</dbReference>
<comment type="cofactor">
    <cofactor evidence="1">
        <name>thiamine diphosphate</name>
        <dbReference type="ChEBI" id="CHEBI:58937"/>
    </cofactor>
</comment>
<evidence type="ECO:0000313" key="10">
    <source>
        <dbReference type="EMBL" id="NVZ10695.1"/>
    </source>
</evidence>
<evidence type="ECO:0000256" key="5">
    <source>
        <dbReference type="ARBA" id="ARBA00013321"/>
    </source>
</evidence>
<dbReference type="CDD" id="cd02016">
    <property type="entry name" value="TPP_E1_OGDC_like"/>
    <property type="match status" value="1"/>
</dbReference>
<organism evidence="10 11">
    <name type="scientific">Allochromatium humboldtianum</name>
    <dbReference type="NCBI Taxonomy" id="504901"/>
    <lineage>
        <taxon>Bacteria</taxon>
        <taxon>Pseudomonadati</taxon>
        <taxon>Pseudomonadota</taxon>
        <taxon>Gammaproteobacteria</taxon>
        <taxon>Chromatiales</taxon>
        <taxon>Chromatiaceae</taxon>
        <taxon>Allochromatium</taxon>
    </lineage>
</organism>
<dbReference type="GO" id="GO:0030976">
    <property type="term" value="F:thiamine pyrophosphate binding"/>
    <property type="evidence" value="ECO:0007669"/>
    <property type="project" value="InterPro"/>
</dbReference>
<dbReference type="GO" id="GO:0006099">
    <property type="term" value="P:tricarboxylic acid cycle"/>
    <property type="evidence" value="ECO:0007669"/>
    <property type="project" value="TreeGrafter"/>
</dbReference>
<dbReference type="NCBIfam" id="NF008907">
    <property type="entry name" value="PRK12270.1"/>
    <property type="match status" value="1"/>
</dbReference>
<dbReference type="SMART" id="SM00861">
    <property type="entry name" value="Transket_pyr"/>
    <property type="match status" value="1"/>
</dbReference>
<dbReference type="InterPro" id="IPR011603">
    <property type="entry name" value="2oxoglutarate_DH_E1"/>
</dbReference>
<reference evidence="10 11" key="1">
    <citation type="submission" date="2020-06" db="EMBL/GenBank/DDBJ databases">
        <title>Whole-genome sequence of Allochromatium humboldtianum DSM 21881, type strain.</title>
        <authorList>
            <person name="Kyndt J.A."/>
            <person name="Meyer T.E."/>
        </authorList>
    </citation>
    <scope>NUCLEOTIDE SEQUENCE [LARGE SCALE GENOMIC DNA]</scope>
    <source>
        <strain evidence="10 11">DSM 21881</strain>
    </source>
</reference>
<dbReference type="InterPro" id="IPR031717">
    <property type="entry name" value="ODO-1/KGD_C"/>
</dbReference>
<dbReference type="Gene3D" id="3.40.50.970">
    <property type="match status" value="1"/>
</dbReference>
<evidence type="ECO:0000256" key="8">
    <source>
        <dbReference type="ARBA" id="ARBA00030680"/>
    </source>
</evidence>
<comment type="function">
    <text evidence="2">E1 component of the 2-oxoglutarate dehydrogenase (OGDH) complex which catalyzes the decarboxylation of 2-oxoglutarate, the first step in the conversion of 2-oxoglutarate to succinyl-CoA and CO(2).</text>
</comment>
<dbReference type="SUPFAM" id="SSF52518">
    <property type="entry name" value="Thiamin diphosphate-binding fold (THDP-binding)"/>
    <property type="match status" value="2"/>
</dbReference>
<protein>
    <recommendedName>
        <fullName evidence="5">2-oxoglutarate dehydrogenase E1 component</fullName>
        <ecNumber evidence="4">1.2.4.2</ecNumber>
    </recommendedName>
    <alternativeName>
        <fullName evidence="8">Alpha-ketoglutarate dehydrogenase</fullName>
    </alternativeName>
</protein>
<evidence type="ECO:0000259" key="9">
    <source>
        <dbReference type="SMART" id="SM00861"/>
    </source>
</evidence>
<feature type="domain" description="Transketolase-like pyrimidine-binding" evidence="9">
    <location>
        <begin position="634"/>
        <end position="827"/>
    </location>
</feature>
<dbReference type="InterPro" id="IPR029061">
    <property type="entry name" value="THDP-binding"/>
</dbReference>
<proteinExistence type="inferred from homology"/>
<dbReference type="Gene3D" id="1.10.287.1150">
    <property type="entry name" value="TPP helical domain"/>
    <property type="match status" value="1"/>
</dbReference>